<accession>A0A843VE73</accession>
<proteinExistence type="predicted"/>
<evidence type="ECO:0000313" key="1">
    <source>
        <dbReference type="EMBL" id="MQL96912.1"/>
    </source>
</evidence>
<dbReference type="Proteomes" id="UP000652761">
    <property type="component" value="Unassembled WGS sequence"/>
</dbReference>
<dbReference type="OrthoDB" id="527344at2759"/>
<comment type="caution">
    <text evidence="1">The sequence shown here is derived from an EMBL/GenBank/DDBJ whole genome shotgun (WGS) entry which is preliminary data.</text>
</comment>
<organism evidence="1 2">
    <name type="scientific">Colocasia esculenta</name>
    <name type="common">Wild taro</name>
    <name type="synonym">Arum esculentum</name>
    <dbReference type="NCBI Taxonomy" id="4460"/>
    <lineage>
        <taxon>Eukaryota</taxon>
        <taxon>Viridiplantae</taxon>
        <taxon>Streptophyta</taxon>
        <taxon>Embryophyta</taxon>
        <taxon>Tracheophyta</taxon>
        <taxon>Spermatophyta</taxon>
        <taxon>Magnoliopsida</taxon>
        <taxon>Liliopsida</taxon>
        <taxon>Araceae</taxon>
        <taxon>Aroideae</taxon>
        <taxon>Colocasieae</taxon>
        <taxon>Colocasia</taxon>
    </lineage>
</organism>
<name>A0A843VE73_COLES</name>
<dbReference type="AlphaFoldDB" id="A0A843VE73"/>
<dbReference type="PANTHER" id="PTHR46504">
    <property type="entry name" value="TRNASE Z TRZ1"/>
    <property type="match status" value="1"/>
</dbReference>
<keyword evidence="2" id="KW-1185">Reference proteome</keyword>
<reference evidence="1" key="1">
    <citation type="submission" date="2017-07" db="EMBL/GenBank/DDBJ databases">
        <title>Taro Niue Genome Assembly and Annotation.</title>
        <authorList>
            <person name="Atibalentja N."/>
            <person name="Keating K."/>
            <person name="Fields C.J."/>
        </authorList>
    </citation>
    <scope>NUCLEOTIDE SEQUENCE</scope>
    <source>
        <strain evidence="1">Niue_2</strain>
        <tissue evidence="1">Leaf</tissue>
    </source>
</reference>
<protein>
    <submittedName>
        <fullName evidence="1">Uncharacterized protein</fullName>
    </submittedName>
</protein>
<dbReference type="InterPro" id="IPR036866">
    <property type="entry name" value="RibonucZ/Hydroxyglut_hydro"/>
</dbReference>
<dbReference type="EMBL" id="NMUH01001975">
    <property type="protein sequence ID" value="MQL96912.1"/>
    <property type="molecule type" value="Genomic_DNA"/>
</dbReference>
<evidence type="ECO:0000313" key="2">
    <source>
        <dbReference type="Proteomes" id="UP000652761"/>
    </source>
</evidence>
<gene>
    <name evidence="1" type="ORF">Taro_029596</name>
</gene>
<sequence length="151" mass="16511">MAAKSFAQTVLGPLMPQVLPMSIHPPARTDMGEPVVFFSSNEIKISYSHLELAIIAPTPLGSTESSSTNFAISALDNRHLHCSFTCAGEEYELRKDLKVRDFRTHHAIPSQGNLIYSARHKLKQEYAGLKGDGIKNLKSSGVEVSFPNSAL</sequence>
<dbReference type="Gene3D" id="3.60.15.10">
    <property type="entry name" value="Ribonuclease Z/Hydroxyacylglutathione hydrolase-like"/>
    <property type="match status" value="1"/>
</dbReference>
<dbReference type="PANTHER" id="PTHR46504:SF2">
    <property type="entry name" value="TRNASE Z TRZ1"/>
    <property type="match status" value="1"/>
</dbReference>